<evidence type="ECO:0000313" key="3">
    <source>
        <dbReference type="Proteomes" id="UP000485058"/>
    </source>
</evidence>
<reference evidence="2 3" key="1">
    <citation type="submission" date="2020-02" db="EMBL/GenBank/DDBJ databases">
        <title>Draft genome sequence of Haematococcus lacustris strain NIES-144.</title>
        <authorList>
            <person name="Morimoto D."/>
            <person name="Nakagawa S."/>
            <person name="Yoshida T."/>
            <person name="Sawayama S."/>
        </authorList>
    </citation>
    <scope>NUCLEOTIDE SEQUENCE [LARGE SCALE GENOMIC DNA]</scope>
    <source>
        <strain evidence="2 3">NIES-144</strain>
    </source>
</reference>
<organism evidence="2 3">
    <name type="scientific">Haematococcus lacustris</name>
    <name type="common">Green alga</name>
    <name type="synonym">Haematococcus pluvialis</name>
    <dbReference type="NCBI Taxonomy" id="44745"/>
    <lineage>
        <taxon>Eukaryota</taxon>
        <taxon>Viridiplantae</taxon>
        <taxon>Chlorophyta</taxon>
        <taxon>core chlorophytes</taxon>
        <taxon>Chlorophyceae</taxon>
        <taxon>CS clade</taxon>
        <taxon>Chlamydomonadales</taxon>
        <taxon>Haematococcaceae</taxon>
        <taxon>Haematococcus</taxon>
    </lineage>
</organism>
<comment type="caution">
    <text evidence="2">The sequence shown here is derived from an EMBL/GenBank/DDBJ whole genome shotgun (WGS) entry which is preliminary data.</text>
</comment>
<accession>A0A6A0A232</accession>
<evidence type="ECO:0000313" key="2">
    <source>
        <dbReference type="EMBL" id="GFH26809.1"/>
    </source>
</evidence>
<feature type="coiled-coil region" evidence="1">
    <location>
        <begin position="71"/>
        <end position="123"/>
    </location>
</feature>
<dbReference type="AlphaFoldDB" id="A0A6A0A232"/>
<sequence length="152" mass="16575">MEQPRTAHNRSAPACFAPAVHAARHGAVKQFRGSWLAEPCLMQDSAMLVRIQAALVADEEEAAEAQRVVVSQAVEDEMERLTTELAEAKTRAELALRGKEQELRALRQELAALTAGHKRMLAEAEAALTEAWQAEVDKAEASAVPRCLDCCV</sequence>
<protein>
    <submittedName>
        <fullName evidence="2">Uncharacterized protein</fullName>
    </submittedName>
</protein>
<dbReference type="EMBL" id="BLLF01003248">
    <property type="protein sequence ID" value="GFH26809.1"/>
    <property type="molecule type" value="Genomic_DNA"/>
</dbReference>
<gene>
    <name evidence="2" type="ORF">HaLaN_25022</name>
</gene>
<dbReference type="Proteomes" id="UP000485058">
    <property type="component" value="Unassembled WGS sequence"/>
</dbReference>
<keyword evidence="3" id="KW-1185">Reference proteome</keyword>
<proteinExistence type="predicted"/>
<name>A0A6A0A232_HAELA</name>
<evidence type="ECO:0000256" key="1">
    <source>
        <dbReference type="SAM" id="Coils"/>
    </source>
</evidence>
<keyword evidence="1" id="KW-0175">Coiled coil</keyword>